<proteinExistence type="predicted"/>
<evidence type="ECO:0000256" key="1">
    <source>
        <dbReference type="SAM" id="MobiDB-lite"/>
    </source>
</evidence>
<accession>T1KE15</accession>
<reference evidence="2" key="2">
    <citation type="submission" date="2015-06" db="UniProtKB">
        <authorList>
            <consortium name="EnsemblMetazoa"/>
        </authorList>
    </citation>
    <scope>IDENTIFICATION</scope>
</reference>
<feature type="compositionally biased region" description="Basic and acidic residues" evidence="1">
    <location>
        <begin position="10"/>
        <end position="24"/>
    </location>
</feature>
<evidence type="ECO:0000313" key="3">
    <source>
        <dbReference type="Proteomes" id="UP000015104"/>
    </source>
</evidence>
<sequence length="24" mass="2802">MCLQSKGGKWLKEPQKRNRKSGEI</sequence>
<dbReference type="HOGENOM" id="CLU_3421541_0_0_1"/>
<reference evidence="3" key="1">
    <citation type="submission" date="2011-08" db="EMBL/GenBank/DDBJ databases">
        <authorList>
            <person name="Rombauts S."/>
        </authorList>
    </citation>
    <scope>NUCLEOTIDE SEQUENCE</scope>
    <source>
        <strain evidence="3">London</strain>
    </source>
</reference>
<name>T1KE15_TETUR</name>
<dbReference type="EnsemblMetazoa" id="tetur09g04960.1">
    <property type="protein sequence ID" value="tetur09g04960.1"/>
    <property type="gene ID" value="tetur09g04960"/>
</dbReference>
<dbReference type="Proteomes" id="UP000015104">
    <property type="component" value="Unassembled WGS sequence"/>
</dbReference>
<evidence type="ECO:0000313" key="2">
    <source>
        <dbReference type="EnsemblMetazoa" id="tetur09g04960.1"/>
    </source>
</evidence>
<organism evidence="2 3">
    <name type="scientific">Tetranychus urticae</name>
    <name type="common">Two-spotted spider mite</name>
    <dbReference type="NCBI Taxonomy" id="32264"/>
    <lineage>
        <taxon>Eukaryota</taxon>
        <taxon>Metazoa</taxon>
        <taxon>Ecdysozoa</taxon>
        <taxon>Arthropoda</taxon>
        <taxon>Chelicerata</taxon>
        <taxon>Arachnida</taxon>
        <taxon>Acari</taxon>
        <taxon>Acariformes</taxon>
        <taxon>Trombidiformes</taxon>
        <taxon>Prostigmata</taxon>
        <taxon>Eleutherengona</taxon>
        <taxon>Raphignathae</taxon>
        <taxon>Tetranychoidea</taxon>
        <taxon>Tetranychidae</taxon>
        <taxon>Tetranychus</taxon>
    </lineage>
</organism>
<protein>
    <submittedName>
        <fullName evidence="2">Uncharacterized protein</fullName>
    </submittedName>
</protein>
<dbReference type="AlphaFoldDB" id="T1KE15"/>
<feature type="region of interest" description="Disordered" evidence="1">
    <location>
        <begin position="1"/>
        <end position="24"/>
    </location>
</feature>
<dbReference type="EMBL" id="CAEY01002033">
    <property type="status" value="NOT_ANNOTATED_CDS"/>
    <property type="molecule type" value="Genomic_DNA"/>
</dbReference>
<keyword evidence="3" id="KW-1185">Reference proteome</keyword>